<dbReference type="RefSeq" id="XP_019087035.1">
    <property type="nucleotide sequence ID" value="XM_019231490.1"/>
</dbReference>
<dbReference type="Pfam" id="PF00071">
    <property type="entry name" value="Ras"/>
    <property type="match status" value="1"/>
</dbReference>
<dbReference type="InterPro" id="IPR027417">
    <property type="entry name" value="P-loop_NTPase"/>
</dbReference>
<dbReference type="GeneID" id="104727142"/>
<evidence type="ECO:0000313" key="2">
    <source>
        <dbReference type="RefSeq" id="XP_010444461.1"/>
    </source>
</evidence>
<dbReference type="PROSITE" id="PS51419">
    <property type="entry name" value="RAB"/>
    <property type="match status" value="1"/>
</dbReference>
<keyword evidence="1" id="KW-1185">Reference proteome</keyword>
<dbReference type="RefSeq" id="XP_019087034.1">
    <property type="nucleotide sequence ID" value="XM_019231489.1"/>
</dbReference>
<gene>
    <name evidence="2" type="primary">LOC104727139</name>
    <name evidence="3" type="synonym">LOC104727141</name>
    <name evidence="4" type="synonym">LOC104727142</name>
</gene>
<dbReference type="RefSeq" id="XP_010444461.1">
    <property type="nucleotide sequence ID" value="XM_010446159.2"/>
</dbReference>
<evidence type="ECO:0000313" key="1">
    <source>
        <dbReference type="Proteomes" id="UP000694864"/>
    </source>
</evidence>
<reference evidence="2 3" key="3">
    <citation type="submission" date="2025-05" db="UniProtKB">
        <authorList>
            <consortium name="RefSeq"/>
        </authorList>
    </citation>
    <scope>IDENTIFICATION</scope>
    <source>
        <tissue evidence="2 3">Leaf</tissue>
    </source>
</reference>
<dbReference type="InterPro" id="IPR001806">
    <property type="entry name" value="Small_GTPase"/>
</dbReference>
<name>A0ABM0UQA0_CAMSA</name>
<evidence type="ECO:0000313" key="4">
    <source>
        <dbReference type="RefSeq" id="XP_019087035.1"/>
    </source>
</evidence>
<dbReference type="Proteomes" id="UP000694864">
    <property type="component" value="Chromosome 11"/>
</dbReference>
<dbReference type="Gene3D" id="3.40.50.300">
    <property type="entry name" value="P-loop containing nucleotide triphosphate hydrolases"/>
    <property type="match status" value="1"/>
</dbReference>
<reference evidence="1" key="2">
    <citation type="journal article" date="2014" name="Nat. Commun.">
        <title>The emerging biofuel crop Camelina sativa retains a highly undifferentiated hexaploid genome structure.</title>
        <authorList>
            <person name="Kagale S."/>
            <person name="Koh C."/>
            <person name="Nixon J."/>
            <person name="Bollina V."/>
            <person name="Clarke W.E."/>
            <person name="Tuteja R."/>
            <person name="Spillane C."/>
            <person name="Robinson S.J."/>
            <person name="Links M.G."/>
            <person name="Clarke C."/>
            <person name="Higgins E.E."/>
            <person name="Huebert T."/>
            <person name="Sharpe A.G."/>
            <person name="Parkin I.A."/>
        </authorList>
    </citation>
    <scope>NUCLEOTIDE SEQUENCE [LARGE SCALE GENOMIC DNA]</scope>
    <source>
        <strain evidence="1">r\DH55</strain>
    </source>
</reference>
<dbReference type="GeneID" id="104727141"/>
<dbReference type="PROSITE" id="PS51421">
    <property type="entry name" value="RAS"/>
    <property type="match status" value="1"/>
</dbReference>
<protein>
    <submittedName>
        <fullName evidence="2 3">Ras-related protein RABH1a-like</fullName>
    </submittedName>
</protein>
<organism evidence="1 2">
    <name type="scientific">Camelina sativa</name>
    <name type="common">False flax</name>
    <name type="synonym">Myagrum sativum</name>
    <dbReference type="NCBI Taxonomy" id="90675"/>
    <lineage>
        <taxon>Eukaryota</taxon>
        <taxon>Viridiplantae</taxon>
        <taxon>Streptophyta</taxon>
        <taxon>Embryophyta</taxon>
        <taxon>Tracheophyta</taxon>
        <taxon>Spermatophyta</taxon>
        <taxon>Magnoliopsida</taxon>
        <taxon>eudicotyledons</taxon>
        <taxon>Gunneridae</taxon>
        <taxon>Pentapetalae</taxon>
        <taxon>rosids</taxon>
        <taxon>malvids</taxon>
        <taxon>Brassicales</taxon>
        <taxon>Brassicaceae</taxon>
        <taxon>Camelineae</taxon>
        <taxon>Camelina</taxon>
    </lineage>
</organism>
<reference evidence="1" key="1">
    <citation type="journal article" date="1997" name="Nucleic Acids Res.">
        <title>tRNAscan-SE: a program for improved detection of transfer RNA genes in genomic sequence.</title>
        <authorList>
            <person name="Lowe T.M."/>
            <person name="Eddy S.R."/>
        </authorList>
    </citation>
    <scope>NUCLEOTIDE SEQUENCE [LARGE SCALE GENOMIC DNA]</scope>
    <source>
        <strain evidence="1">r\DH55</strain>
    </source>
</reference>
<proteinExistence type="predicted"/>
<sequence length="105" mass="12016">MMYPISKHFQTHLSRLHKFVQKEEAMSLLFLLVTRPILLTKRQVTTEEGDNKACEFGALFMETSAKDRFNIQPLFSKIGSALHRNEESCAKSSQAEHQLESSTKS</sequence>
<dbReference type="GeneID" id="104727139"/>
<dbReference type="SUPFAM" id="SSF52540">
    <property type="entry name" value="P-loop containing nucleoside triphosphate hydrolases"/>
    <property type="match status" value="1"/>
</dbReference>
<evidence type="ECO:0000313" key="3">
    <source>
        <dbReference type="RefSeq" id="XP_019087034.1"/>
    </source>
</evidence>
<accession>A0ABM0UQA0</accession>